<evidence type="ECO:0000313" key="2">
    <source>
        <dbReference type="Proteomes" id="UP000298663"/>
    </source>
</evidence>
<reference evidence="1 2" key="2">
    <citation type="journal article" date="2019" name="G3 (Bethesda)">
        <title>Hybrid Assembly of the Genome of the Entomopathogenic Nematode Steinernema carpocapsae Identifies the X-Chromosome.</title>
        <authorList>
            <person name="Serra L."/>
            <person name="Macchietto M."/>
            <person name="Macias-Munoz A."/>
            <person name="McGill C.J."/>
            <person name="Rodriguez I.M."/>
            <person name="Rodriguez B."/>
            <person name="Murad R."/>
            <person name="Mortazavi A."/>
        </authorList>
    </citation>
    <scope>NUCLEOTIDE SEQUENCE [LARGE SCALE GENOMIC DNA]</scope>
    <source>
        <strain evidence="1 2">ALL</strain>
    </source>
</reference>
<comment type="caution">
    <text evidence="1">The sequence shown here is derived from an EMBL/GenBank/DDBJ whole genome shotgun (WGS) entry which is preliminary data.</text>
</comment>
<evidence type="ECO:0000313" key="1">
    <source>
        <dbReference type="EMBL" id="TKR62613.1"/>
    </source>
</evidence>
<gene>
    <name evidence="1" type="ORF">L596_026543</name>
</gene>
<proteinExistence type="predicted"/>
<sequence length="85" mass="9728">MAAGNGELIQEFSHAFQTTPLVRYSSFVLPIFIPTCTNPLKHKISPKSLPKRPTTVWGMRPITRYRAHFRYDQTRRGNSCHAGLQ</sequence>
<protein>
    <submittedName>
        <fullName evidence="1">Uncharacterized protein</fullName>
    </submittedName>
</protein>
<name>A0A4U5M2N8_STECR</name>
<dbReference type="AlphaFoldDB" id="A0A4U5M2N8"/>
<dbReference type="EMBL" id="AZBU02000010">
    <property type="protein sequence ID" value="TKR62613.1"/>
    <property type="molecule type" value="Genomic_DNA"/>
</dbReference>
<reference evidence="1 2" key="1">
    <citation type="journal article" date="2015" name="Genome Biol.">
        <title>Comparative genomics of Steinernema reveals deeply conserved gene regulatory networks.</title>
        <authorList>
            <person name="Dillman A.R."/>
            <person name="Macchietto M."/>
            <person name="Porter C.F."/>
            <person name="Rogers A."/>
            <person name="Williams B."/>
            <person name="Antoshechkin I."/>
            <person name="Lee M.M."/>
            <person name="Goodwin Z."/>
            <person name="Lu X."/>
            <person name="Lewis E.E."/>
            <person name="Goodrich-Blair H."/>
            <person name="Stock S.P."/>
            <person name="Adams B.J."/>
            <person name="Sternberg P.W."/>
            <person name="Mortazavi A."/>
        </authorList>
    </citation>
    <scope>NUCLEOTIDE SEQUENCE [LARGE SCALE GENOMIC DNA]</scope>
    <source>
        <strain evidence="1 2">ALL</strain>
    </source>
</reference>
<dbReference type="Proteomes" id="UP000298663">
    <property type="component" value="Unassembled WGS sequence"/>
</dbReference>
<organism evidence="1 2">
    <name type="scientific">Steinernema carpocapsae</name>
    <name type="common">Entomopathogenic nematode</name>
    <dbReference type="NCBI Taxonomy" id="34508"/>
    <lineage>
        <taxon>Eukaryota</taxon>
        <taxon>Metazoa</taxon>
        <taxon>Ecdysozoa</taxon>
        <taxon>Nematoda</taxon>
        <taxon>Chromadorea</taxon>
        <taxon>Rhabditida</taxon>
        <taxon>Tylenchina</taxon>
        <taxon>Panagrolaimomorpha</taxon>
        <taxon>Strongyloidoidea</taxon>
        <taxon>Steinernematidae</taxon>
        <taxon>Steinernema</taxon>
    </lineage>
</organism>
<accession>A0A4U5M2N8</accession>
<keyword evidence="2" id="KW-1185">Reference proteome</keyword>